<reference evidence="1" key="2">
    <citation type="submission" date="2021-02" db="EMBL/GenBank/DDBJ databases">
        <authorList>
            <person name="Kimball J.A."/>
            <person name="Haas M.W."/>
            <person name="Macchietto M."/>
            <person name="Kono T."/>
            <person name="Duquette J."/>
            <person name="Shao M."/>
        </authorList>
    </citation>
    <scope>NUCLEOTIDE SEQUENCE</scope>
    <source>
        <tissue evidence="1">Fresh leaf tissue</tissue>
    </source>
</reference>
<organism evidence="1 2">
    <name type="scientific">Zizania palustris</name>
    <name type="common">Northern wild rice</name>
    <dbReference type="NCBI Taxonomy" id="103762"/>
    <lineage>
        <taxon>Eukaryota</taxon>
        <taxon>Viridiplantae</taxon>
        <taxon>Streptophyta</taxon>
        <taxon>Embryophyta</taxon>
        <taxon>Tracheophyta</taxon>
        <taxon>Spermatophyta</taxon>
        <taxon>Magnoliopsida</taxon>
        <taxon>Liliopsida</taxon>
        <taxon>Poales</taxon>
        <taxon>Poaceae</taxon>
        <taxon>BOP clade</taxon>
        <taxon>Oryzoideae</taxon>
        <taxon>Oryzeae</taxon>
        <taxon>Zizaniinae</taxon>
        <taxon>Zizania</taxon>
    </lineage>
</organism>
<evidence type="ECO:0000313" key="2">
    <source>
        <dbReference type="Proteomes" id="UP000729402"/>
    </source>
</evidence>
<gene>
    <name evidence="1" type="ORF">GUJ93_ZPchr0001g31890</name>
</gene>
<keyword evidence="2" id="KW-1185">Reference proteome</keyword>
<protein>
    <submittedName>
        <fullName evidence="1">Uncharacterized protein</fullName>
    </submittedName>
</protein>
<dbReference type="OrthoDB" id="675927at2759"/>
<dbReference type="Proteomes" id="UP000729402">
    <property type="component" value="Unassembled WGS sequence"/>
</dbReference>
<dbReference type="AlphaFoldDB" id="A0A8J5S913"/>
<sequence>MQAGRIDASNAFLERSIYQTLRELLPGVSTSDNSVGGAIMRRAEALANCPEYQEFIEQDPRWKVYIKQDANVHAKREDYKRRELSMQTKSTCSAIQGSSPPFPSHDQRVIIKKTVPSTSKNTTITLLPWPVRKGALNKSFQVFSSMPVRVRE</sequence>
<proteinExistence type="predicted"/>
<dbReference type="EMBL" id="JAAALK010000288">
    <property type="protein sequence ID" value="KAG8052446.1"/>
    <property type="molecule type" value="Genomic_DNA"/>
</dbReference>
<evidence type="ECO:0000313" key="1">
    <source>
        <dbReference type="EMBL" id="KAG8052446.1"/>
    </source>
</evidence>
<reference evidence="1" key="1">
    <citation type="journal article" date="2021" name="bioRxiv">
        <title>Whole Genome Assembly and Annotation of Northern Wild Rice, Zizania palustris L., Supports a Whole Genome Duplication in the Zizania Genus.</title>
        <authorList>
            <person name="Haas M."/>
            <person name="Kono T."/>
            <person name="Macchietto M."/>
            <person name="Millas R."/>
            <person name="McGilp L."/>
            <person name="Shao M."/>
            <person name="Duquette J."/>
            <person name="Hirsch C.N."/>
            <person name="Kimball J."/>
        </authorList>
    </citation>
    <scope>NUCLEOTIDE SEQUENCE</scope>
    <source>
        <tissue evidence="1">Fresh leaf tissue</tissue>
    </source>
</reference>
<accession>A0A8J5S913</accession>
<comment type="caution">
    <text evidence="1">The sequence shown here is derived from an EMBL/GenBank/DDBJ whole genome shotgun (WGS) entry which is preliminary data.</text>
</comment>
<name>A0A8J5S913_ZIZPA</name>